<organism evidence="7 8">
    <name type="scientific">Pterulicium gracile</name>
    <dbReference type="NCBI Taxonomy" id="1884261"/>
    <lineage>
        <taxon>Eukaryota</taxon>
        <taxon>Fungi</taxon>
        <taxon>Dikarya</taxon>
        <taxon>Basidiomycota</taxon>
        <taxon>Agaricomycotina</taxon>
        <taxon>Agaricomycetes</taxon>
        <taxon>Agaricomycetidae</taxon>
        <taxon>Agaricales</taxon>
        <taxon>Pleurotineae</taxon>
        <taxon>Pterulaceae</taxon>
        <taxon>Pterulicium</taxon>
    </lineage>
</organism>
<evidence type="ECO:0000256" key="4">
    <source>
        <dbReference type="ARBA" id="ARBA00022989"/>
    </source>
</evidence>
<dbReference type="InterPro" id="IPR007248">
    <property type="entry name" value="Mpv17_PMP22"/>
</dbReference>
<accession>A0A5C3QWN5</accession>
<comment type="similarity">
    <text evidence="2 6">Belongs to the peroxisomal membrane protein PXMP2/4 family.</text>
</comment>
<dbReference type="PANTHER" id="PTHR11266">
    <property type="entry name" value="PEROXISOMAL MEMBRANE PROTEIN 2, PXMP2 MPV17"/>
    <property type="match status" value="1"/>
</dbReference>
<evidence type="ECO:0000256" key="3">
    <source>
        <dbReference type="ARBA" id="ARBA00022692"/>
    </source>
</evidence>
<dbReference type="Pfam" id="PF04117">
    <property type="entry name" value="Mpv17_PMP22"/>
    <property type="match status" value="1"/>
</dbReference>
<keyword evidence="3" id="KW-0812">Transmembrane</keyword>
<evidence type="ECO:0000256" key="1">
    <source>
        <dbReference type="ARBA" id="ARBA00004141"/>
    </source>
</evidence>
<sequence>MAAIALAARAYQQSFQTHPNTTLALTGGSLNALGDGVAQATQRMTFSRSEEHEDPPAYDTIRTFRFFCFGFGMSPLIGRWNHFLEYRFPLRSLTSTNPGKVSFSALTKRVVCDQIVAAPIGLGLFLTSMGLMEGRSPQQIKQKFTDLYTTAIITNWQVWPIAQFVNFRFMPLAYRVPFQSTCGVFWTLYLSIINSKEDKKQDRVEEMRKTLDS</sequence>
<evidence type="ECO:0000256" key="2">
    <source>
        <dbReference type="ARBA" id="ARBA00006824"/>
    </source>
</evidence>
<dbReference type="STRING" id="1884261.A0A5C3QWN5"/>
<dbReference type="EMBL" id="ML178815">
    <property type="protein sequence ID" value="TFL06416.1"/>
    <property type="molecule type" value="Genomic_DNA"/>
</dbReference>
<evidence type="ECO:0000256" key="5">
    <source>
        <dbReference type="ARBA" id="ARBA00023136"/>
    </source>
</evidence>
<gene>
    <name evidence="7" type="ORF">BDV98DRAFT_559374</name>
</gene>
<evidence type="ECO:0000313" key="7">
    <source>
        <dbReference type="EMBL" id="TFL06416.1"/>
    </source>
</evidence>
<protein>
    <submittedName>
        <fullName evidence="7">Uncharacterized protein</fullName>
    </submittedName>
</protein>
<keyword evidence="5" id="KW-0472">Membrane</keyword>
<keyword evidence="8" id="KW-1185">Reference proteome</keyword>
<dbReference type="GO" id="GO:0016020">
    <property type="term" value="C:membrane"/>
    <property type="evidence" value="ECO:0007669"/>
    <property type="project" value="UniProtKB-SubCell"/>
</dbReference>
<reference evidence="7 8" key="1">
    <citation type="journal article" date="2019" name="Nat. Ecol. Evol.">
        <title>Megaphylogeny resolves global patterns of mushroom evolution.</title>
        <authorList>
            <person name="Varga T."/>
            <person name="Krizsan K."/>
            <person name="Foldi C."/>
            <person name="Dima B."/>
            <person name="Sanchez-Garcia M."/>
            <person name="Sanchez-Ramirez S."/>
            <person name="Szollosi G.J."/>
            <person name="Szarkandi J.G."/>
            <person name="Papp V."/>
            <person name="Albert L."/>
            <person name="Andreopoulos W."/>
            <person name="Angelini C."/>
            <person name="Antonin V."/>
            <person name="Barry K.W."/>
            <person name="Bougher N.L."/>
            <person name="Buchanan P."/>
            <person name="Buyck B."/>
            <person name="Bense V."/>
            <person name="Catcheside P."/>
            <person name="Chovatia M."/>
            <person name="Cooper J."/>
            <person name="Damon W."/>
            <person name="Desjardin D."/>
            <person name="Finy P."/>
            <person name="Geml J."/>
            <person name="Haridas S."/>
            <person name="Hughes K."/>
            <person name="Justo A."/>
            <person name="Karasinski D."/>
            <person name="Kautmanova I."/>
            <person name="Kiss B."/>
            <person name="Kocsube S."/>
            <person name="Kotiranta H."/>
            <person name="LaButti K.M."/>
            <person name="Lechner B.E."/>
            <person name="Liimatainen K."/>
            <person name="Lipzen A."/>
            <person name="Lukacs Z."/>
            <person name="Mihaltcheva S."/>
            <person name="Morgado L.N."/>
            <person name="Niskanen T."/>
            <person name="Noordeloos M.E."/>
            <person name="Ohm R.A."/>
            <person name="Ortiz-Santana B."/>
            <person name="Ovrebo C."/>
            <person name="Racz N."/>
            <person name="Riley R."/>
            <person name="Savchenko A."/>
            <person name="Shiryaev A."/>
            <person name="Soop K."/>
            <person name="Spirin V."/>
            <person name="Szebenyi C."/>
            <person name="Tomsovsky M."/>
            <person name="Tulloss R.E."/>
            <person name="Uehling J."/>
            <person name="Grigoriev I.V."/>
            <person name="Vagvolgyi C."/>
            <person name="Papp T."/>
            <person name="Martin F.M."/>
            <person name="Miettinen O."/>
            <person name="Hibbett D.S."/>
            <person name="Nagy L.G."/>
        </authorList>
    </citation>
    <scope>NUCLEOTIDE SEQUENCE [LARGE SCALE GENOMIC DNA]</scope>
    <source>
        <strain evidence="7 8">CBS 309.79</strain>
    </source>
</reference>
<dbReference type="OrthoDB" id="10267969at2759"/>
<dbReference type="Proteomes" id="UP000305067">
    <property type="component" value="Unassembled WGS sequence"/>
</dbReference>
<dbReference type="AlphaFoldDB" id="A0A5C3QWN5"/>
<evidence type="ECO:0000256" key="6">
    <source>
        <dbReference type="RuleBase" id="RU363053"/>
    </source>
</evidence>
<proteinExistence type="inferred from homology"/>
<keyword evidence="4" id="KW-1133">Transmembrane helix</keyword>
<name>A0A5C3QWN5_9AGAR</name>
<dbReference type="PANTHER" id="PTHR11266:SF50">
    <property type="entry name" value="VACUOLAR MEMBRANE PROTEIN YOR292C"/>
    <property type="match status" value="1"/>
</dbReference>
<evidence type="ECO:0000313" key="8">
    <source>
        <dbReference type="Proteomes" id="UP000305067"/>
    </source>
</evidence>
<comment type="subcellular location">
    <subcellularLocation>
        <location evidence="1">Membrane</location>
        <topology evidence="1">Multi-pass membrane protein</topology>
    </subcellularLocation>
</comment>
<dbReference type="GO" id="GO:0005739">
    <property type="term" value="C:mitochondrion"/>
    <property type="evidence" value="ECO:0007669"/>
    <property type="project" value="TreeGrafter"/>
</dbReference>